<protein>
    <submittedName>
        <fullName evidence="1">Uncharacterized protein</fullName>
    </submittedName>
</protein>
<organism evidence="1">
    <name type="scientific">Rhizophora mucronata</name>
    <name type="common">Asiatic mangrove</name>
    <dbReference type="NCBI Taxonomy" id="61149"/>
    <lineage>
        <taxon>Eukaryota</taxon>
        <taxon>Viridiplantae</taxon>
        <taxon>Streptophyta</taxon>
        <taxon>Embryophyta</taxon>
        <taxon>Tracheophyta</taxon>
        <taxon>Spermatophyta</taxon>
        <taxon>Magnoliopsida</taxon>
        <taxon>eudicotyledons</taxon>
        <taxon>Gunneridae</taxon>
        <taxon>Pentapetalae</taxon>
        <taxon>rosids</taxon>
        <taxon>fabids</taxon>
        <taxon>Malpighiales</taxon>
        <taxon>Rhizophoraceae</taxon>
        <taxon>Rhizophora</taxon>
    </lineage>
</organism>
<proteinExistence type="predicted"/>
<dbReference type="AlphaFoldDB" id="A0A2P2P018"/>
<evidence type="ECO:0000313" key="1">
    <source>
        <dbReference type="EMBL" id="MBX47981.1"/>
    </source>
</evidence>
<accession>A0A2P2P018</accession>
<reference evidence="1" key="1">
    <citation type="submission" date="2018-02" db="EMBL/GenBank/DDBJ databases">
        <title>Rhizophora mucronata_Transcriptome.</title>
        <authorList>
            <person name="Meera S.P."/>
            <person name="Sreeshan A."/>
            <person name="Augustine A."/>
        </authorList>
    </citation>
    <scope>NUCLEOTIDE SEQUENCE</scope>
    <source>
        <tissue evidence="1">Leaf</tissue>
    </source>
</reference>
<sequence>MAICSLVSHLSKPPLFPCNTSPKLPCGMCSYTSKLVSLLETNASNLTIFLCLILPNVSISAERPLS</sequence>
<name>A0A2P2P018_RHIMU</name>
<dbReference type="EMBL" id="GGEC01067497">
    <property type="protein sequence ID" value="MBX47981.1"/>
    <property type="molecule type" value="Transcribed_RNA"/>
</dbReference>